<feature type="region of interest" description="Disordered" evidence="1">
    <location>
        <begin position="1162"/>
        <end position="1230"/>
    </location>
</feature>
<dbReference type="PANTHER" id="PTHR21344:SF1">
    <property type="entry name" value="RAL GTPASE-ACTIVATING PROTEIN SUBUNIT BETA"/>
    <property type="match status" value="1"/>
</dbReference>
<dbReference type="GO" id="GO:0005096">
    <property type="term" value="F:GTPase activator activity"/>
    <property type="evidence" value="ECO:0007669"/>
    <property type="project" value="InterPro"/>
</dbReference>
<feature type="domain" description="Ral GTPase-activating protein subunit alpha/beta N-terminal" evidence="2">
    <location>
        <begin position="784"/>
        <end position="904"/>
    </location>
</feature>
<feature type="domain" description="DUF7041" evidence="3">
    <location>
        <begin position="26"/>
        <end position="107"/>
    </location>
</feature>
<dbReference type="SUPFAM" id="SSF111347">
    <property type="entry name" value="Rap/Ran-GAP"/>
    <property type="match status" value="1"/>
</dbReference>
<feature type="compositionally biased region" description="Basic and acidic residues" evidence="1">
    <location>
        <begin position="1191"/>
        <end position="1201"/>
    </location>
</feature>
<feature type="region of interest" description="Disordered" evidence="1">
    <location>
        <begin position="220"/>
        <end position="253"/>
    </location>
</feature>
<dbReference type="GO" id="GO:0051056">
    <property type="term" value="P:regulation of small GTPase mediated signal transduction"/>
    <property type="evidence" value="ECO:0007669"/>
    <property type="project" value="InterPro"/>
</dbReference>
<feature type="region of interest" description="Disordered" evidence="1">
    <location>
        <begin position="1470"/>
        <end position="1502"/>
    </location>
</feature>
<dbReference type="PANTHER" id="PTHR21344">
    <property type="entry name" value="RAL GTPASE-ACTIVATING PROTEIN SUBUNIT BETA"/>
    <property type="match status" value="1"/>
</dbReference>
<dbReference type="InterPro" id="IPR055469">
    <property type="entry name" value="DUF7041"/>
</dbReference>
<evidence type="ECO:0000313" key="4">
    <source>
        <dbReference type="EMBL" id="CAG9790896.1"/>
    </source>
</evidence>
<reference evidence="4" key="1">
    <citation type="submission" date="2021-12" db="EMBL/GenBank/DDBJ databases">
        <authorList>
            <person name="King R."/>
        </authorList>
    </citation>
    <scope>NUCLEOTIDE SEQUENCE</scope>
</reference>
<dbReference type="Gene3D" id="3.40.50.11210">
    <property type="entry name" value="Rap/Ran-GAP"/>
    <property type="match status" value="1"/>
</dbReference>
<feature type="compositionally biased region" description="Low complexity" evidence="1">
    <location>
        <begin position="1492"/>
        <end position="1502"/>
    </location>
</feature>
<name>A0A9N9R767_9NEOP</name>
<reference evidence="4" key="2">
    <citation type="submission" date="2022-10" db="EMBL/GenBank/DDBJ databases">
        <authorList>
            <consortium name="ENA_rothamsted_submissions"/>
            <consortium name="culmorum"/>
            <person name="King R."/>
        </authorList>
    </citation>
    <scope>NUCLEOTIDE SEQUENCE</scope>
</reference>
<protein>
    <submittedName>
        <fullName evidence="4">Uncharacterized protein</fullName>
    </submittedName>
</protein>
<accession>A0A9N9R767</accession>
<dbReference type="InterPro" id="IPR035974">
    <property type="entry name" value="Rap/Ran-GAP_sf"/>
</dbReference>
<gene>
    <name evidence="4" type="ORF">DIATSA_LOCUS8544</name>
</gene>
<dbReference type="Proteomes" id="UP001153714">
    <property type="component" value="Chromosome 3"/>
</dbReference>
<evidence type="ECO:0000259" key="2">
    <source>
        <dbReference type="Pfam" id="PF20412"/>
    </source>
</evidence>
<evidence type="ECO:0000256" key="1">
    <source>
        <dbReference type="SAM" id="MobiDB-lite"/>
    </source>
</evidence>
<dbReference type="InterPro" id="IPR039930">
    <property type="entry name" value="RALGAPB"/>
</dbReference>
<dbReference type="Pfam" id="PF20412">
    <property type="entry name" value="RALGAPB_N"/>
    <property type="match status" value="1"/>
</dbReference>
<dbReference type="InterPro" id="IPR046859">
    <property type="entry name" value="RGPA/RALGAPB_N"/>
</dbReference>
<dbReference type="EMBL" id="OU893334">
    <property type="protein sequence ID" value="CAG9790896.1"/>
    <property type="molecule type" value="Genomic_DNA"/>
</dbReference>
<evidence type="ECO:0000313" key="5">
    <source>
        <dbReference type="Proteomes" id="UP001153714"/>
    </source>
</evidence>
<evidence type="ECO:0000259" key="3">
    <source>
        <dbReference type="Pfam" id="PF23055"/>
    </source>
</evidence>
<sequence>MANTEANPPSPSTSNEISSVALPLRIPPFWRDKPQLWFAVFEAAVNELHKNEAQKAQMVIAQLNKEDVEQICDLLYAPSSEGYYTVVKEKLISAYEESDSKQLHRLLSDMELGDQRPSQLLRRMKTLATGKFPDKTLQLMWMNLLPPHVLVVSDTVAKDTALDDIAKLADKMAVIMLLTKVAQNSLDEGLLKYVCHKITFHTRKHPKDFITYVTQSPSSRHTHIQHTQTSPNKHLTGTTSHRKTVFQPPSSRIPLSSGYDRLAHQAIIENCSSSLPNGCALSNENSLIEISPNDNLLETLLKFVVSLLNRFEDIPTLRKKSINFTNFSLITTIAHEVNYFINKFSPSIFAMSEIWLVSGADYCIFGYSCLQDIRRVGYGGNALLVSYSLPFNNKLIYHPIVTALTQRLPTSTPSAAPLLQFRLHKVNWSAYSETLDSNVDGLPKLTSENGTKAYDALVEYLIDTAHINIPKKTAPQKNISHANNRRNLTAKDSSSWIEAFTDIIDGAFSFEELQKALSDLNDNSSDRPIYQISTLVLLLKYPSPSSNKSFNEVMCKNWPHWLQVFTDASKISDTENGGVAVWIPTYKIVLNFKIPPPSSVFIGDSSSPVHLADNNVRDNPLCECGLYEGSVEHTLFDCLKLLYPLYDNTSSDSMYSEWSSLPLEGGGRGVLGAVGGRDVVLAVVRQLASHEPSPLTTDAEVEWVLEVVRFGLSLPLTEHEAVRACVRVCCAWLGALLPPAPAAQPPPPALPEPVRARPHAYAKTILHHLQNLFVPRPDESGDLISKQAVLCHRVLRLARELAGNASLDASEWRALLLLLLAAAAALLSPPAPHHSAAEQLCERVLCVLFEVWILACHRCFPSPPLWRTLREQCVRWRHRAPLTEQWARASLCLTARLLQHMYGPQFPAMAISEEDRNLVPEDMSAEAVMQSWYRMLHTIGNPVDLCRPHLISQTPDFLQYHADRAICMGSIEAFYNSYADLSSLTSVGVEPCANYSYSAEEGRDPSQHPCLAALPVIFHKAMRGIAAHVDAFLEKGRDKLPTLCAREKDESGTNGTQHQRRLLSEYYKRTHCPLLVKMNAVVVRKLVDNEELKAIVEADETQSTAELTAAFNVSIKTILFHLRQIRECAVAERISGVVPAPGLGADRWWAYEGSGAGIGAGTGSLGADGDEPGTPPAHRRLAKSFSVSSARPRDTKTERGTPRTSLIGLTSSRPPSVVPTTPPNSISSQVCEAEKPPLTPLRPKVNSIFHLFGEWLFEAALIGTTPHINNQQRGDGTPPPSLMSDAAFKLNMMSYQPGRAEALGTLCRVLCSKQCREEVVAPYLARCYAAIHRGLREPATAAAVVLHATDLFRLDLDGVLVLVPDFISALERILPEREPKLECANIDKRELRKAAISALLSMVAFPYHYRGLPVPEFPGCNEYAGQTLGDITRSRLSLMCVAAVQVEWSDALAVPLLSALYLCVRHSAQPRDTNAAPGSTLSHSTDYKARSETGSATGSSEGHSLDDFAADVRELDPSSPVFGAALVVRATYLVCHRLISSWKGDLQVSLAALELLSGLAKLHSSKPEAIERKRAVRWICDYIVVQCSRPPQAHSRDLHSCVVAAYSCLSAWLCPALLADAEWLATLMEVVELGISGTKSQGKSGEPPKMKDEKELKPVSMRVRDAAESLLMLILDQVGVGGVDGGARWCRLDERWLRALGHGRLRHFVADGSVLLSLLEEPLANSQEPQPTLVADAAFDLKRVYLQIQLWLGNVDIENIDIAKWGWKYFNDILIPITMNQSPAPDYCKYCFVAAKRVVELLVDVERVAYTAVSHIDYLHLFLCHVLVIIRCGWGRFAWSLSSRGAARSAGRGAGGACARPVDMFPAPRPAQPACRPPYAAPPCATDSAFPSLESVLRQLNDPEAPTLFKLLEQQTIIEKRVTESEDNVVPEEYVPPEPVTEFQTARLFLSHFGYLNIGGDKKGGLPRLVALDDSLPGFEAGLRRIDACGWRAPLTVHVFCARAGQTTAADILANARSCTRVPPGFIRMLRGLGTPVRVRGHGGWAGRTCTSYDARPPVHDPPTLVGEAAPALYDGRDQVLYWADSTNEIAFIVPSGRELDDENKCDLDGSCHSRGSEKAAGSSWDVSGAVSYERSVSESDKGSVDKPRLELDLDRPPTGLPGKCFKHRLAMNFPPSPRIHRRKPTPTKTPMVCPLREDKTWKAINGYLPLNYDCGSGRRNRDFTTKILIIWLEDYEDHLNLPIDDMLKYCESGVPWRRHEVCVICVSPRRSGLVRVRTCAAGLDTPAPPTPATGALADGAQLAPRLLPDCLRRAALDRARRTRHNTDLYQPPHVRRRHLIQELAQQYKKDLTEPELLESLFRTP</sequence>
<feature type="compositionally biased region" description="Polar residues" evidence="1">
    <location>
        <begin position="220"/>
        <end position="239"/>
    </location>
</feature>
<proteinExistence type="predicted"/>
<organism evidence="4 5">
    <name type="scientific">Diatraea saccharalis</name>
    <name type="common">sugarcane borer</name>
    <dbReference type="NCBI Taxonomy" id="40085"/>
    <lineage>
        <taxon>Eukaryota</taxon>
        <taxon>Metazoa</taxon>
        <taxon>Ecdysozoa</taxon>
        <taxon>Arthropoda</taxon>
        <taxon>Hexapoda</taxon>
        <taxon>Insecta</taxon>
        <taxon>Pterygota</taxon>
        <taxon>Neoptera</taxon>
        <taxon>Endopterygota</taxon>
        <taxon>Lepidoptera</taxon>
        <taxon>Glossata</taxon>
        <taxon>Ditrysia</taxon>
        <taxon>Pyraloidea</taxon>
        <taxon>Crambidae</taxon>
        <taxon>Crambinae</taxon>
        <taxon>Diatraea</taxon>
    </lineage>
</organism>
<feature type="compositionally biased region" description="Polar residues" evidence="1">
    <location>
        <begin position="1470"/>
        <end position="1484"/>
    </location>
</feature>
<keyword evidence="5" id="KW-1185">Reference proteome</keyword>
<dbReference type="Pfam" id="PF23055">
    <property type="entry name" value="DUF7041"/>
    <property type="match status" value="1"/>
</dbReference>
<dbReference type="OrthoDB" id="10009983at2759"/>